<gene>
    <name evidence="2" type="ORF">RchiOBHm_Chr6g0285751</name>
</gene>
<evidence type="ECO:0000256" key="1">
    <source>
        <dbReference type="SAM" id="Phobius"/>
    </source>
</evidence>
<evidence type="ECO:0000313" key="2">
    <source>
        <dbReference type="EMBL" id="PRQ25633.1"/>
    </source>
</evidence>
<dbReference type="Gramene" id="PRQ25633">
    <property type="protein sequence ID" value="PRQ25633"/>
    <property type="gene ID" value="RchiOBHm_Chr6g0285751"/>
</dbReference>
<dbReference type="AlphaFoldDB" id="A0A2P6PUN5"/>
<keyword evidence="1" id="KW-0472">Membrane</keyword>
<dbReference type="EMBL" id="PDCK01000044">
    <property type="protein sequence ID" value="PRQ25633.1"/>
    <property type="molecule type" value="Genomic_DNA"/>
</dbReference>
<name>A0A2P6PUN5_ROSCH</name>
<reference evidence="2 3" key="1">
    <citation type="journal article" date="2018" name="Nat. Genet.">
        <title>The Rosa genome provides new insights in the design of modern roses.</title>
        <authorList>
            <person name="Bendahmane M."/>
        </authorList>
    </citation>
    <scope>NUCLEOTIDE SEQUENCE [LARGE SCALE GENOMIC DNA]</scope>
    <source>
        <strain evidence="3">cv. Old Blush</strain>
    </source>
</reference>
<keyword evidence="1" id="KW-1133">Transmembrane helix</keyword>
<comment type="caution">
    <text evidence="2">The sequence shown here is derived from an EMBL/GenBank/DDBJ whole genome shotgun (WGS) entry which is preliminary data.</text>
</comment>
<proteinExistence type="predicted"/>
<evidence type="ECO:0000313" key="3">
    <source>
        <dbReference type="Proteomes" id="UP000238479"/>
    </source>
</evidence>
<protein>
    <submittedName>
        <fullName evidence="2">Uncharacterized protein</fullName>
    </submittedName>
</protein>
<keyword evidence="1" id="KW-0812">Transmembrane</keyword>
<organism evidence="2 3">
    <name type="scientific">Rosa chinensis</name>
    <name type="common">China rose</name>
    <dbReference type="NCBI Taxonomy" id="74649"/>
    <lineage>
        <taxon>Eukaryota</taxon>
        <taxon>Viridiplantae</taxon>
        <taxon>Streptophyta</taxon>
        <taxon>Embryophyta</taxon>
        <taxon>Tracheophyta</taxon>
        <taxon>Spermatophyta</taxon>
        <taxon>Magnoliopsida</taxon>
        <taxon>eudicotyledons</taxon>
        <taxon>Gunneridae</taxon>
        <taxon>Pentapetalae</taxon>
        <taxon>rosids</taxon>
        <taxon>fabids</taxon>
        <taxon>Rosales</taxon>
        <taxon>Rosaceae</taxon>
        <taxon>Rosoideae</taxon>
        <taxon>Rosoideae incertae sedis</taxon>
        <taxon>Rosa</taxon>
    </lineage>
</organism>
<keyword evidence="3" id="KW-1185">Reference proteome</keyword>
<dbReference type="Proteomes" id="UP000238479">
    <property type="component" value="Chromosome 6"/>
</dbReference>
<feature type="transmembrane region" description="Helical" evidence="1">
    <location>
        <begin position="31"/>
        <end position="51"/>
    </location>
</feature>
<accession>A0A2P6PUN5</accession>
<sequence>MEIVLCVYYCWFSDIYSKSVQCIKVSVSENVMAFSAVWSFYSFYMFLWSVLGNKDWSIGKST</sequence>